<gene>
    <name evidence="4" type="ORF">KSZ_75260</name>
</gene>
<evidence type="ECO:0000256" key="2">
    <source>
        <dbReference type="ARBA" id="ARBA00022553"/>
    </source>
</evidence>
<evidence type="ECO:0000313" key="4">
    <source>
        <dbReference type="EMBL" id="GHO89520.1"/>
    </source>
</evidence>
<dbReference type="InterPro" id="IPR006162">
    <property type="entry name" value="Ppantetheine_attach_site"/>
</dbReference>
<dbReference type="InterPro" id="IPR036736">
    <property type="entry name" value="ACP-like_sf"/>
</dbReference>
<dbReference type="Gene3D" id="1.10.1200.10">
    <property type="entry name" value="ACP-like"/>
    <property type="match status" value="1"/>
</dbReference>
<feature type="domain" description="Carrier" evidence="3">
    <location>
        <begin position="1"/>
        <end position="77"/>
    </location>
</feature>
<organism evidence="4 5">
    <name type="scientific">Dictyobacter formicarum</name>
    <dbReference type="NCBI Taxonomy" id="2778368"/>
    <lineage>
        <taxon>Bacteria</taxon>
        <taxon>Bacillati</taxon>
        <taxon>Chloroflexota</taxon>
        <taxon>Ktedonobacteria</taxon>
        <taxon>Ktedonobacterales</taxon>
        <taxon>Dictyobacteraceae</taxon>
        <taxon>Dictyobacter</taxon>
    </lineage>
</organism>
<reference evidence="4 5" key="1">
    <citation type="journal article" date="2021" name="Int. J. Syst. Evol. Microbiol.">
        <title>Reticulibacter mediterranei gen. nov., sp. nov., within the new family Reticulibacteraceae fam. nov., and Ktedonospora formicarum gen. nov., sp. nov., Ktedonobacter robiniae sp. nov., Dictyobacter formicarum sp. nov. and Dictyobacter arantiisoli sp. nov., belonging to the class Ktedonobacteria.</title>
        <authorList>
            <person name="Yabe S."/>
            <person name="Zheng Y."/>
            <person name="Wang C.M."/>
            <person name="Sakai Y."/>
            <person name="Abe K."/>
            <person name="Yokota A."/>
            <person name="Donadio S."/>
            <person name="Cavaletti L."/>
            <person name="Monciardini P."/>
        </authorList>
    </citation>
    <scope>NUCLEOTIDE SEQUENCE [LARGE SCALE GENOMIC DNA]</scope>
    <source>
        <strain evidence="4 5">SOSP1-9</strain>
    </source>
</reference>
<dbReference type="Pfam" id="PF00550">
    <property type="entry name" value="PP-binding"/>
    <property type="match status" value="1"/>
</dbReference>
<dbReference type="SUPFAM" id="SSF47336">
    <property type="entry name" value="ACP-like"/>
    <property type="match status" value="1"/>
</dbReference>
<sequence length="86" mass="9967">MSETELRSQLKDLIANIIEIDDFNDDDNFVTDLGVDSMMALEIVARIEKTYRIRIPEEYFAQMKTLNEIVGITEEIMQASNQPVKR</sequence>
<keyword evidence="5" id="KW-1185">Reference proteome</keyword>
<name>A0ABQ3VUQ0_9CHLR</name>
<keyword evidence="1" id="KW-0596">Phosphopantetheine</keyword>
<dbReference type="PROSITE" id="PS00012">
    <property type="entry name" value="PHOSPHOPANTETHEINE"/>
    <property type="match status" value="1"/>
</dbReference>
<protein>
    <recommendedName>
        <fullName evidence="3">Carrier domain-containing protein</fullName>
    </recommendedName>
</protein>
<proteinExistence type="predicted"/>
<dbReference type="InterPro" id="IPR009081">
    <property type="entry name" value="PP-bd_ACP"/>
</dbReference>
<comment type="caution">
    <text evidence="4">The sequence shown here is derived from an EMBL/GenBank/DDBJ whole genome shotgun (WGS) entry which is preliminary data.</text>
</comment>
<keyword evidence="2" id="KW-0597">Phosphoprotein</keyword>
<evidence type="ECO:0000313" key="5">
    <source>
        <dbReference type="Proteomes" id="UP000635565"/>
    </source>
</evidence>
<dbReference type="EMBL" id="BNJJ01000039">
    <property type="protein sequence ID" value="GHO89520.1"/>
    <property type="molecule type" value="Genomic_DNA"/>
</dbReference>
<dbReference type="RefSeq" id="WP_201367090.1">
    <property type="nucleotide sequence ID" value="NZ_BNJJ01000039.1"/>
</dbReference>
<evidence type="ECO:0000256" key="1">
    <source>
        <dbReference type="ARBA" id="ARBA00022450"/>
    </source>
</evidence>
<evidence type="ECO:0000259" key="3">
    <source>
        <dbReference type="PROSITE" id="PS50075"/>
    </source>
</evidence>
<dbReference type="Proteomes" id="UP000635565">
    <property type="component" value="Unassembled WGS sequence"/>
</dbReference>
<accession>A0ABQ3VUQ0</accession>
<dbReference type="PROSITE" id="PS50075">
    <property type="entry name" value="CARRIER"/>
    <property type="match status" value="1"/>
</dbReference>